<dbReference type="EMBL" id="JAAGMK010000295">
    <property type="protein sequence ID" value="NEB84723.1"/>
    <property type="molecule type" value="Genomic_DNA"/>
</dbReference>
<evidence type="ECO:0000313" key="1">
    <source>
        <dbReference type="EMBL" id="NEB84723.1"/>
    </source>
</evidence>
<sequence length="160" mass="17268">MATATIENVFCVRPSSGTDIEVLNRLAELAAAIVPDVFQLDESIKSLPAVAAAIDTAGEWPDDLYMTKTPYDGLENSFWPRPDVEDEDSMEVEAGASAPVDVTIDVALPQNVSLWDEDTSGHEHLGSFQIEDGDLGQGSLAKLAKNDSQGSAYYVTYRVD</sequence>
<dbReference type="AlphaFoldDB" id="A0A6G3SPC9"/>
<dbReference type="RefSeq" id="WP_164257295.1">
    <property type="nucleotide sequence ID" value="NZ_JAAGLK010000217.1"/>
</dbReference>
<accession>A0A6G3SPC9</accession>
<comment type="caution">
    <text evidence="1">The sequence shown here is derived from an EMBL/GenBank/DDBJ whole genome shotgun (WGS) entry which is preliminary data.</text>
</comment>
<gene>
    <name evidence="1" type="ORF">G3I43_11140</name>
</gene>
<proteinExistence type="predicted"/>
<name>A0A6G3SPC9_STRAQ</name>
<reference evidence="1" key="1">
    <citation type="submission" date="2020-01" db="EMBL/GenBank/DDBJ databases">
        <title>Insect and environment-associated Actinomycetes.</title>
        <authorList>
            <person name="Currrie C."/>
            <person name="Chevrette M."/>
            <person name="Carlson C."/>
            <person name="Stubbendieck R."/>
            <person name="Wendt-Pienkowski E."/>
        </authorList>
    </citation>
    <scope>NUCLEOTIDE SEQUENCE</scope>
    <source>
        <strain evidence="1">SID505</strain>
    </source>
</reference>
<organism evidence="1">
    <name type="scientific">Streptomyces anulatus</name>
    <name type="common">Streptomyces chrysomallus</name>
    <dbReference type="NCBI Taxonomy" id="1892"/>
    <lineage>
        <taxon>Bacteria</taxon>
        <taxon>Bacillati</taxon>
        <taxon>Actinomycetota</taxon>
        <taxon>Actinomycetes</taxon>
        <taxon>Kitasatosporales</taxon>
        <taxon>Streptomycetaceae</taxon>
        <taxon>Streptomyces</taxon>
    </lineage>
</organism>
<protein>
    <submittedName>
        <fullName evidence="1">Uncharacterized protein</fullName>
    </submittedName>
</protein>